<name>A0A3E0GZY0_9PSEU</name>
<evidence type="ECO:0000313" key="4">
    <source>
        <dbReference type="Proteomes" id="UP000256269"/>
    </source>
</evidence>
<protein>
    <submittedName>
        <fullName evidence="3">Colicin immunity protein/pyocin immunity protein</fullName>
    </submittedName>
</protein>
<evidence type="ECO:0000256" key="2">
    <source>
        <dbReference type="ARBA" id="ARBA00023025"/>
    </source>
</evidence>
<dbReference type="EMBL" id="QUNO01000017">
    <property type="protein sequence ID" value="REH35727.1"/>
    <property type="molecule type" value="Genomic_DNA"/>
</dbReference>
<dbReference type="InterPro" id="IPR035900">
    <property type="entry name" value="Colicin_E_sf"/>
</dbReference>
<dbReference type="GO" id="GO:0030153">
    <property type="term" value="P:bacteriocin immunity"/>
    <property type="evidence" value="ECO:0007669"/>
    <property type="project" value="UniProtKB-KW"/>
</dbReference>
<keyword evidence="4" id="KW-1185">Reference proteome</keyword>
<dbReference type="RefSeq" id="WP_116179795.1">
    <property type="nucleotide sequence ID" value="NZ_CP144375.1"/>
</dbReference>
<sequence>MERLTRDEMIALVDRLQRGEGDDEQAGEWIDQLNQSVPHPAISDLIFYSDEELSPEEIVDKALAYRPIEL</sequence>
<gene>
    <name evidence="3" type="ORF">BCF44_117115</name>
</gene>
<dbReference type="GO" id="GO:0015643">
    <property type="term" value="F:toxic substance binding"/>
    <property type="evidence" value="ECO:0007669"/>
    <property type="project" value="InterPro"/>
</dbReference>
<dbReference type="InterPro" id="IPR000290">
    <property type="entry name" value="Colicin_pyocin"/>
</dbReference>
<comment type="caution">
    <text evidence="3">The sequence shown here is derived from an EMBL/GenBank/DDBJ whole genome shotgun (WGS) entry which is preliminary data.</text>
</comment>
<accession>A0A3E0GZY0</accession>
<reference evidence="3 4" key="1">
    <citation type="submission" date="2018-08" db="EMBL/GenBank/DDBJ databases">
        <title>Genomic Encyclopedia of Archaeal and Bacterial Type Strains, Phase II (KMG-II): from individual species to whole genera.</title>
        <authorList>
            <person name="Goeker M."/>
        </authorList>
    </citation>
    <scope>NUCLEOTIDE SEQUENCE [LARGE SCALE GENOMIC DNA]</scope>
    <source>
        <strain evidence="3 4">DSM 45791</strain>
    </source>
</reference>
<organism evidence="3 4">
    <name type="scientific">Kutzneria buriramensis</name>
    <dbReference type="NCBI Taxonomy" id="1045776"/>
    <lineage>
        <taxon>Bacteria</taxon>
        <taxon>Bacillati</taxon>
        <taxon>Actinomycetota</taxon>
        <taxon>Actinomycetes</taxon>
        <taxon>Pseudonocardiales</taxon>
        <taxon>Pseudonocardiaceae</taxon>
        <taxon>Kutzneria</taxon>
    </lineage>
</organism>
<keyword evidence="2" id="KW-0079">Bacteriocin immunity</keyword>
<dbReference type="Proteomes" id="UP000256269">
    <property type="component" value="Unassembled WGS sequence"/>
</dbReference>
<evidence type="ECO:0000313" key="3">
    <source>
        <dbReference type="EMBL" id="REH35727.1"/>
    </source>
</evidence>
<dbReference type="SUPFAM" id="SSF47345">
    <property type="entry name" value="Colicin E immunity proteins"/>
    <property type="match status" value="1"/>
</dbReference>
<evidence type="ECO:0000256" key="1">
    <source>
        <dbReference type="ARBA" id="ARBA00009346"/>
    </source>
</evidence>
<dbReference type="Pfam" id="PF01320">
    <property type="entry name" value="Colicin_Pyocin"/>
    <property type="match status" value="1"/>
</dbReference>
<dbReference type="Gene3D" id="1.10.1200.20">
    <property type="entry name" value="Colicin E immunity protein"/>
    <property type="match status" value="1"/>
</dbReference>
<proteinExistence type="inferred from homology"/>
<dbReference type="AlphaFoldDB" id="A0A3E0GZY0"/>
<comment type="similarity">
    <text evidence="1">Belongs to the colicins ColE2/ColE8/ColE9 and pyocins S1/S2 family.</text>
</comment>
<dbReference type="OrthoDB" id="3399356at2"/>